<dbReference type="OrthoDB" id="2014299at2759"/>
<evidence type="ECO:0000313" key="4">
    <source>
        <dbReference type="Proteomes" id="UP000283530"/>
    </source>
</evidence>
<feature type="domain" description="Cyanobacterial aminoacyl-tRNA synthetase CAAD" evidence="2">
    <location>
        <begin position="116"/>
        <end position="188"/>
    </location>
</feature>
<sequence length="190" mass="20952">MELTVPPRFLSNVPHHHNTSFNPNPSFLSSTATPLVSSPNSKTTITLTSLTRSGLINFAVPLPRATTSEETSTSTSERFDNVHDEEINNEETSFDARTQVMKLLDKLNVELGSIDPYPALVYGSSALAALWISSAIVGAIDSIPLVPKVLEVVGLGFTVWFSYRYLIFKKNREELLAKVEEIKQEIIGSE</sequence>
<dbReference type="InterPro" id="IPR025564">
    <property type="entry name" value="CAAD_dom"/>
</dbReference>
<evidence type="ECO:0000256" key="1">
    <source>
        <dbReference type="ARBA" id="ARBA00004141"/>
    </source>
</evidence>
<evidence type="ECO:0000313" key="3">
    <source>
        <dbReference type="EMBL" id="RWR79329.1"/>
    </source>
</evidence>
<dbReference type="InterPro" id="IPR033344">
    <property type="entry name" value="CURT1"/>
</dbReference>
<reference evidence="3 4" key="1">
    <citation type="journal article" date="2019" name="Nat. Plants">
        <title>Stout camphor tree genome fills gaps in understanding of flowering plant genome evolution.</title>
        <authorList>
            <person name="Chaw S.M."/>
            <person name="Liu Y.C."/>
            <person name="Wu Y.W."/>
            <person name="Wang H.Y."/>
            <person name="Lin C.I."/>
            <person name="Wu C.S."/>
            <person name="Ke H.M."/>
            <person name="Chang L.Y."/>
            <person name="Hsu C.Y."/>
            <person name="Yang H.T."/>
            <person name="Sudianto E."/>
            <person name="Hsu M.H."/>
            <person name="Wu K.P."/>
            <person name="Wang L.N."/>
            <person name="Leebens-Mack J.H."/>
            <person name="Tsai I.J."/>
        </authorList>
    </citation>
    <scope>NUCLEOTIDE SEQUENCE [LARGE SCALE GENOMIC DNA]</scope>
    <source>
        <strain evidence="4">cv. Chaw 1501</strain>
        <tissue evidence="3">Young leaves</tissue>
    </source>
</reference>
<protein>
    <submittedName>
        <fullName evidence="3">DUF4308 domain-containing protein</fullName>
    </submittedName>
</protein>
<comment type="caution">
    <text evidence="3">The sequence shown here is derived from an EMBL/GenBank/DDBJ whole genome shotgun (WGS) entry which is preliminary data.</text>
</comment>
<keyword evidence="4" id="KW-1185">Reference proteome</keyword>
<organism evidence="3 4">
    <name type="scientific">Cinnamomum micranthum f. kanehirae</name>
    <dbReference type="NCBI Taxonomy" id="337451"/>
    <lineage>
        <taxon>Eukaryota</taxon>
        <taxon>Viridiplantae</taxon>
        <taxon>Streptophyta</taxon>
        <taxon>Embryophyta</taxon>
        <taxon>Tracheophyta</taxon>
        <taxon>Spermatophyta</taxon>
        <taxon>Magnoliopsida</taxon>
        <taxon>Magnoliidae</taxon>
        <taxon>Laurales</taxon>
        <taxon>Lauraceae</taxon>
        <taxon>Cinnamomum</taxon>
    </lineage>
</organism>
<dbReference type="AlphaFoldDB" id="A0A443NLC8"/>
<dbReference type="STRING" id="337451.A0A443NLC8"/>
<evidence type="ECO:0000259" key="2">
    <source>
        <dbReference type="Pfam" id="PF14159"/>
    </source>
</evidence>
<name>A0A443NLC8_9MAGN</name>
<accession>A0A443NLC8</accession>
<gene>
    <name evidence="3" type="ORF">CKAN_00789900</name>
</gene>
<dbReference type="Pfam" id="PF14159">
    <property type="entry name" value="CAAD"/>
    <property type="match status" value="1"/>
</dbReference>
<dbReference type="PANTHER" id="PTHR33222">
    <property type="match status" value="1"/>
</dbReference>
<proteinExistence type="predicted"/>
<dbReference type="GO" id="GO:0009535">
    <property type="term" value="C:chloroplast thylakoid membrane"/>
    <property type="evidence" value="ECO:0007669"/>
    <property type="project" value="TreeGrafter"/>
</dbReference>
<comment type="subcellular location">
    <subcellularLocation>
        <location evidence="1">Membrane</location>
        <topology evidence="1">Multi-pass membrane protein</topology>
    </subcellularLocation>
</comment>
<dbReference type="Proteomes" id="UP000283530">
    <property type="component" value="Unassembled WGS sequence"/>
</dbReference>
<dbReference type="PANTHER" id="PTHR33222:SF2">
    <property type="entry name" value="PROTEIN CURVATURE THYLAKOID 1D, CHLOROPLASTIC"/>
    <property type="match status" value="1"/>
</dbReference>
<dbReference type="EMBL" id="QPKB01000003">
    <property type="protein sequence ID" value="RWR79329.1"/>
    <property type="molecule type" value="Genomic_DNA"/>
</dbReference>